<accession>A0A7E4VME6</accession>
<keyword evidence="2" id="KW-0472">Membrane</keyword>
<dbReference type="AlphaFoldDB" id="A0A7E4VME6"/>
<protein>
    <submittedName>
        <fullName evidence="5">Secreted protein</fullName>
    </submittedName>
</protein>
<feature type="compositionally biased region" description="Polar residues" evidence="1">
    <location>
        <begin position="210"/>
        <end position="219"/>
    </location>
</feature>
<keyword evidence="4" id="KW-1185">Reference proteome</keyword>
<keyword evidence="3" id="KW-0732">Signal</keyword>
<feature type="region of interest" description="Disordered" evidence="1">
    <location>
        <begin position="189"/>
        <end position="235"/>
    </location>
</feature>
<sequence length="311" mass="33377">MQFTPTIVSLAAVVYFAHAEVKLKLYQNQTVAFEGNELIIKVDNPEIRDGPLILCFGSRPDAEYDFCPKGYGGISVNIDESTETYKLTHQGKFAGMDGNPVSQGVVFGKDGTLNVLVVSMPSGVTVSLPNAKIPIATTTAAAPVKKEPTSNATLTIVVGAIFIILLILIISVVLLYFCWYKKRSDQPDVAKTPVFSAPKRSASVPKTAPKITSTSTTRASVEKPQAPVASKPSSTIPVISPFDSVSLSSAPVSAPGPTNPCQQDPPACPAVSDERGRFSDQLPHANIQQEPGLLRKRKRNPFCCAKEKMKF</sequence>
<feature type="chain" id="PRO_5028968330" evidence="3">
    <location>
        <begin position="20"/>
        <end position="311"/>
    </location>
</feature>
<organism evidence="4 5">
    <name type="scientific">Panagrellus redivivus</name>
    <name type="common">Microworm</name>
    <dbReference type="NCBI Taxonomy" id="6233"/>
    <lineage>
        <taxon>Eukaryota</taxon>
        <taxon>Metazoa</taxon>
        <taxon>Ecdysozoa</taxon>
        <taxon>Nematoda</taxon>
        <taxon>Chromadorea</taxon>
        <taxon>Rhabditida</taxon>
        <taxon>Tylenchina</taxon>
        <taxon>Panagrolaimomorpha</taxon>
        <taxon>Panagrolaimoidea</taxon>
        <taxon>Panagrolaimidae</taxon>
        <taxon>Panagrellus</taxon>
    </lineage>
</organism>
<evidence type="ECO:0000256" key="2">
    <source>
        <dbReference type="SAM" id="Phobius"/>
    </source>
</evidence>
<reference evidence="4" key="1">
    <citation type="journal article" date="2013" name="Genetics">
        <title>The draft genome and transcriptome of Panagrellus redivivus are shaped by the harsh demands of a free-living lifestyle.</title>
        <authorList>
            <person name="Srinivasan J."/>
            <person name="Dillman A.R."/>
            <person name="Macchietto M.G."/>
            <person name="Heikkinen L."/>
            <person name="Lakso M."/>
            <person name="Fracchia K.M."/>
            <person name="Antoshechkin I."/>
            <person name="Mortazavi A."/>
            <person name="Wong G."/>
            <person name="Sternberg P.W."/>
        </authorList>
    </citation>
    <scope>NUCLEOTIDE SEQUENCE [LARGE SCALE GENOMIC DNA]</scope>
    <source>
        <strain evidence="4">MT8872</strain>
    </source>
</reference>
<dbReference type="WBParaSite" id="Pan_g22983.t1">
    <property type="protein sequence ID" value="Pan_g22983.t1"/>
    <property type="gene ID" value="Pan_g22983"/>
</dbReference>
<evidence type="ECO:0000313" key="5">
    <source>
        <dbReference type="WBParaSite" id="Pan_g22983.t1"/>
    </source>
</evidence>
<keyword evidence="2" id="KW-1133">Transmembrane helix</keyword>
<reference evidence="5" key="2">
    <citation type="submission" date="2020-10" db="UniProtKB">
        <authorList>
            <consortium name="WormBaseParasite"/>
        </authorList>
    </citation>
    <scope>IDENTIFICATION</scope>
</reference>
<dbReference type="Proteomes" id="UP000492821">
    <property type="component" value="Unassembled WGS sequence"/>
</dbReference>
<keyword evidence="2" id="KW-0812">Transmembrane</keyword>
<evidence type="ECO:0000256" key="1">
    <source>
        <dbReference type="SAM" id="MobiDB-lite"/>
    </source>
</evidence>
<evidence type="ECO:0000313" key="4">
    <source>
        <dbReference type="Proteomes" id="UP000492821"/>
    </source>
</evidence>
<proteinExistence type="predicted"/>
<feature type="transmembrane region" description="Helical" evidence="2">
    <location>
        <begin position="154"/>
        <end position="177"/>
    </location>
</feature>
<feature type="region of interest" description="Disordered" evidence="1">
    <location>
        <begin position="249"/>
        <end position="298"/>
    </location>
</feature>
<name>A0A7E4VME6_PANRE</name>
<feature type="signal peptide" evidence="3">
    <location>
        <begin position="1"/>
        <end position="19"/>
    </location>
</feature>
<evidence type="ECO:0000256" key="3">
    <source>
        <dbReference type="SAM" id="SignalP"/>
    </source>
</evidence>